<evidence type="ECO:0000313" key="1">
    <source>
        <dbReference type="EMBL" id="AGC65570.1"/>
    </source>
</evidence>
<sequence>MTGDSNPTRTLTTYVGAGCSCTVALDLYMVRDAGMSPEAWAAIRGRSVRAVTQSLDSAADTFPGLDLDALTGGDA</sequence>
<accession>M4JGG7</accession>
<dbReference type="GeneID" id="15152048"/>
<gene>
    <name evidence="1" type="ORF">HhPH1_gp45</name>
</gene>
<protein>
    <submittedName>
        <fullName evidence="1">Uncharacterized protein</fullName>
    </submittedName>
</protein>
<name>M4JGG7_9VIRU</name>
<dbReference type="KEGG" id="vg:15152048"/>
<evidence type="ECO:0000313" key="2">
    <source>
        <dbReference type="Proteomes" id="UP000012173"/>
    </source>
</evidence>
<reference evidence="1 2" key="1">
    <citation type="journal article" date="2013" name="Archaea">
        <title>PH1: An Archaeovirus of Haloarcula hispanica Related to SH1 and HHIV-2.</title>
        <authorList>
            <person name="Porter K."/>
            <person name="Tang S.-L."/>
            <person name="Chen C.-P."/>
            <person name="Chiang P.-W."/>
            <person name="Hong M.-J."/>
            <person name="Dyall-Smith M.L."/>
        </authorList>
    </citation>
    <scope>NUCLEOTIDE SEQUENCE [LARGE SCALE GENOMIC DNA]</scope>
    <source>
        <strain evidence="1">1</strain>
    </source>
</reference>
<proteinExistence type="predicted"/>
<organism evidence="1 2">
    <name type="scientific">Haloarcula hispanica virus PH1</name>
    <dbReference type="NCBI Taxonomy" id="1282967"/>
    <lineage>
        <taxon>Viruses</taxon>
        <taxon>Singelaviria</taxon>
        <taxon>Helvetiavirae</taxon>
        <taxon>Dividoviricota</taxon>
        <taxon>Laserviricetes</taxon>
        <taxon>Halopanivirales</taxon>
        <taxon>Sphaerolipoviridae</taxon>
        <taxon>Alphasphaerolipovirus</taxon>
        <taxon>Alphasphaerolipovirus pinkense</taxon>
    </lineage>
</organism>
<keyword evidence="2" id="KW-1185">Reference proteome</keyword>
<dbReference type="RefSeq" id="YP_007761634.1">
    <property type="nucleotide sequence ID" value="NC_020998.1"/>
</dbReference>
<dbReference type="EMBL" id="KC252997">
    <property type="protein sequence ID" value="AGC65570.1"/>
    <property type="molecule type" value="Genomic_DNA"/>
</dbReference>
<dbReference type="Proteomes" id="UP000012173">
    <property type="component" value="Segment"/>
</dbReference>